<dbReference type="Proteomes" id="UP000219338">
    <property type="component" value="Unassembled WGS sequence"/>
</dbReference>
<evidence type="ECO:0000313" key="1">
    <source>
        <dbReference type="EMBL" id="SJL04212.1"/>
    </source>
</evidence>
<sequence length="112" mass="12296">MIGDSNSALRVPYIDACSLYGASHRSTKNGENTSQGTVFTLKAWAYSLSNRKYAVYTRDYASFMRPIANSAILPLSASQSVALNGLANWAWWVIIDIDRGVINMAPAFDVND</sequence>
<reference evidence="2" key="1">
    <citation type="journal article" date="2017" name="Nat. Ecol. Evol.">
        <title>Genome expansion and lineage-specific genetic innovations in the forest pathogenic fungi Armillaria.</title>
        <authorList>
            <person name="Sipos G."/>
            <person name="Prasanna A.N."/>
            <person name="Walter M.C."/>
            <person name="O'Connor E."/>
            <person name="Balint B."/>
            <person name="Krizsan K."/>
            <person name="Kiss B."/>
            <person name="Hess J."/>
            <person name="Varga T."/>
            <person name="Slot J."/>
            <person name="Riley R."/>
            <person name="Boka B."/>
            <person name="Rigling D."/>
            <person name="Barry K."/>
            <person name="Lee J."/>
            <person name="Mihaltcheva S."/>
            <person name="LaButti K."/>
            <person name="Lipzen A."/>
            <person name="Waldron R."/>
            <person name="Moloney N.M."/>
            <person name="Sperisen C."/>
            <person name="Kredics L."/>
            <person name="Vagvoelgyi C."/>
            <person name="Patrignani A."/>
            <person name="Fitzpatrick D."/>
            <person name="Nagy I."/>
            <person name="Doyle S."/>
            <person name="Anderson J.B."/>
            <person name="Grigoriev I.V."/>
            <person name="Gueldener U."/>
            <person name="Muensterkoetter M."/>
            <person name="Nagy L.G."/>
        </authorList>
    </citation>
    <scope>NUCLEOTIDE SEQUENCE [LARGE SCALE GENOMIC DNA]</scope>
    <source>
        <strain evidence="2">C18/9</strain>
    </source>
</reference>
<name>A0A284R698_ARMOS</name>
<dbReference type="AlphaFoldDB" id="A0A284R698"/>
<organism evidence="1 2">
    <name type="scientific">Armillaria ostoyae</name>
    <name type="common">Armillaria root rot fungus</name>
    <dbReference type="NCBI Taxonomy" id="47428"/>
    <lineage>
        <taxon>Eukaryota</taxon>
        <taxon>Fungi</taxon>
        <taxon>Dikarya</taxon>
        <taxon>Basidiomycota</taxon>
        <taxon>Agaricomycotina</taxon>
        <taxon>Agaricomycetes</taxon>
        <taxon>Agaricomycetidae</taxon>
        <taxon>Agaricales</taxon>
        <taxon>Marasmiineae</taxon>
        <taxon>Physalacriaceae</taxon>
        <taxon>Armillaria</taxon>
    </lineage>
</organism>
<keyword evidence="2" id="KW-1185">Reference proteome</keyword>
<proteinExistence type="predicted"/>
<dbReference type="EMBL" id="FUEG01000005">
    <property type="protein sequence ID" value="SJL04212.1"/>
    <property type="molecule type" value="Genomic_DNA"/>
</dbReference>
<accession>A0A284R698</accession>
<protein>
    <submittedName>
        <fullName evidence="1">Uncharacterized protein</fullName>
    </submittedName>
</protein>
<evidence type="ECO:0000313" key="2">
    <source>
        <dbReference type="Proteomes" id="UP000219338"/>
    </source>
</evidence>
<gene>
    <name evidence="1" type="ORF">ARMOST_07573</name>
</gene>